<evidence type="ECO:0000313" key="2">
    <source>
        <dbReference type="Proteomes" id="UP000003527"/>
    </source>
</evidence>
<evidence type="ECO:0000313" key="1">
    <source>
        <dbReference type="EMBL" id="EHL13526.1"/>
    </source>
</evidence>
<organism evidence="1 2">
    <name type="scientific">Oribacterium asaccharolyticum ACB7</name>
    <dbReference type="NCBI Taxonomy" id="796944"/>
    <lineage>
        <taxon>Bacteria</taxon>
        <taxon>Bacillati</taxon>
        <taxon>Bacillota</taxon>
        <taxon>Clostridia</taxon>
        <taxon>Lachnospirales</taxon>
        <taxon>Lachnospiraceae</taxon>
        <taxon>Oribacterium</taxon>
    </lineage>
</organism>
<dbReference type="AlphaFoldDB" id="G9WSD9"/>
<dbReference type="HOGENOM" id="CLU_089333_1_2_9"/>
<sequence>MTRFDLLDNLVENGNGYLCTSQVLESGISKPTLADYVSKRNMERVAHGVYLAEDAWPDELYLLYLSNKRIIFSHETALMLHGLMEREPNKTSVTVQAGYNSTHLRKKGIQVYQVKPDVYEVGVVEVQTSFGNTVRAYDMERTICDVLRYKDTMDVQIFQYAMKEYMASAHKNLNHLMEYARRFQIEPAMRTYTEVML</sequence>
<accession>G9WSD9</accession>
<protein>
    <recommendedName>
        <fullName evidence="3">Abortive infection protein AbiGI</fullName>
    </recommendedName>
</protein>
<dbReference type="PATRIC" id="fig|796944.3.peg.527"/>
<comment type="caution">
    <text evidence="1">The sequence shown here is derived from an EMBL/GenBank/DDBJ whole genome shotgun (WGS) entry which is preliminary data.</text>
</comment>
<gene>
    <name evidence="1" type="ORF">HMPREF9624_02005</name>
</gene>
<dbReference type="RefSeq" id="WP_009537673.1">
    <property type="nucleotide sequence ID" value="NZ_JH414506.1"/>
</dbReference>
<evidence type="ECO:0008006" key="3">
    <source>
        <dbReference type="Google" id="ProtNLM"/>
    </source>
</evidence>
<keyword evidence="2" id="KW-1185">Reference proteome</keyword>
<name>G9WSD9_9FIRM</name>
<dbReference type="Proteomes" id="UP000003527">
    <property type="component" value="Unassembled WGS sequence"/>
</dbReference>
<reference evidence="1 2" key="1">
    <citation type="submission" date="2011-08" db="EMBL/GenBank/DDBJ databases">
        <title>The Genome Sequence of Oribacterium sp. ACB7.</title>
        <authorList>
            <consortium name="The Broad Institute Genome Sequencing Platform"/>
            <person name="Earl A."/>
            <person name="Ward D."/>
            <person name="Feldgarden M."/>
            <person name="Gevers D."/>
            <person name="Sizova M."/>
            <person name="Hazen A."/>
            <person name="Epstein S."/>
            <person name="Young S.K."/>
            <person name="Zeng Q."/>
            <person name="Gargeya S."/>
            <person name="Fitzgerald M."/>
            <person name="Haas B."/>
            <person name="Abouelleil A."/>
            <person name="Alvarado L."/>
            <person name="Arachchi H.M."/>
            <person name="Berlin A."/>
            <person name="Brown A."/>
            <person name="Chapman S.B."/>
            <person name="Chen Z."/>
            <person name="Dunbar C."/>
            <person name="Freedman E."/>
            <person name="Gearin G."/>
            <person name="Gellesch M."/>
            <person name="Goldberg J."/>
            <person name="Griggs A."/>
            <person name="Gujja S."/>
            <person name="Heiman D."/>
            <person name="Howarth C."/>
            <person name="Larson L."/>
            <person name="Lui A."/>
            <person name="MacDonald P.J.P."/>
            <person name="Montmayeur A."/>
            <person name="Murphy C."/>
            <person name="Neiman D."/>
            <person name="Pearson M."/>
            <person name="Priest M."/>
            <person name="Roberts A."/>
            <person name="Saif S."/>
            <person name="Shea T."/>
            <person name="Shenoy N."/>
            <person name="Sisk P."/>
            <person name="Stolte C."/>
            <person name="Sykes S."/>
            <person name="Wortman J."/>
            <person name="Nusbaum C."/>
            <person name="Birren B."/>
        </authorList>
    </citation>
    <scope>NUCLEOTIDE SEQUENCE [LARGE SCALE GENOMIC DNA]</scope>
    <source>
        <strain evidence="1 2">ACB7</strain>
    </source>
</reference>
<proteinExistence type="predicted"/>
<dbReference type="EMBL" id="AFZD01000006">
    <property type="protein sequence ID" value="EHL13526.1"/>
    <property type="molecule type" value="Genomic_DNA"/>
</dbReference>